<evidence type="ECO:0000313" key="1">
    <source>
        <dbReference type="EMBL" id="TWT52303.1"/>
    </source>
</evidence>
<protein>
    <submittedName>
        <fullName evidence="1">Uncharacterized protein</fullName>
    </submittedName>
</protein>
<dbReference type="Proteomes" id="UP000317243">
    <property type="component" value="Unassembled WGS sequence"/>
</dbReference>
<dbReference type="EMBL" id="SIHI01000006">
    <property type="protein sequence ID" value="TWT52303.1"/>
    <property type="molecule type" value="Genomic_DNA"/>
</dbReference>
<accession>A0A5C5WQI2</accession>
<evidence type="ECO:0000313" key="2">
    <source>
        <dbReference type="Proteomes" id="UP000317243"/>
    </source>
</evidence>
<dbReference type="AlphaFoldDB" id="A0A5C5WQI2"/>
<name>A0A5C5WQI2_9PLAN</name>
<proteinExistence type="predicted"/>
<reference evidence="1 2" key="1">
    <citation type="submission" date="2019-02" db="EMBL/GenBank/DDBJ databases">
        <title>Deep-cultivation of Planctomycetes and their phenomic and genomic characterization uncovers novel biology.</title>
        <authorList>
            <person name="Wiegand S."/>
            <person name="Jogler M."/>
            <person name="Boedeker C."/>
            <person name="Pinto D."/>
            <person name="Vollmers J."/>
            <person name="Rivas-Marin E."/>
            <person name="Kohn T."/>
            <person name="Peeters S.H."/>
            <person name="Heuer A."/>
            <person name="Rast P."/>
            <person name="Oberbeckmann S."/>
            <person name="Bunk B."/>
            <person name="Jeske O."/>
            <person name="Meyerdierks A."/>
            <person name="Storesund J.E."/>
            <person name="Kallscheuer N."/>
            <person name="Luecker S."/>
            <person name="Lage O.M."/>
            <person name="Pohl T."/>
            <person name="Merkel B.J."/>
            <person name="Hornburger P."/>
            <person name="Mueller R.-W."/>
            <person name="Bruemmer F."/>
            <person name="Labrenz M."/>
            <person name="Spormann A.M."/>
            <person name="Op Den Camp H."/>
            <person name="Overmann J."/>
            <person name="Amann R."/>
            <person name="Jetten M.S.M."/>
            <person name="Mascher T."/>
            <person name="Medema M.H."/>
            <person name="Devos D.P."/>
            <person name="Kaster A.-K."/>
            <person name="Ovreas L."/>
            <person name="Rohde M."/>
            <person name="Galperin M.Y."/>
            <person name="Jogler C."/>
        </authorList>
    </citation>
    <scope>NUCLEOTIDE SEQUENCE [LARGE SCALE GENOMIC DNA]</scope>
    <source>
        <strain evidence="1 2">KOR42</strain>
    </source>
</reference>
<comment type="caution">
    <text evidence="1">The sequence shown here is derived from an EMBL/GenBank/DDBJ whole genome shotgun (WGS) entry which is preliminary data.</text>
</comment>
<sequence length="84" mass="9748">MFSVIRSLFTHLLLHRSGKFEELNAKFLRQNRPPGGNLLTDKRKLHFSGTLIEQIGTGFDRVPHENWAKFLWEVVYPRSVPSNA</sequence>
<keyword evidence="2" id="KW-1185">Reference proteome</keyword>
<gene>
    <name evidence="1" type="ORF">KOR42_29890</name>
</gene>
<organism evidence="1 2">
    <name type="scientific">Thalassoglobus neptunius</name>
    <dbReference type="NCBI Taxonomy" id="1938619"/>
    <lineage>
        <taxon>Bacteria</taxon>
        <taxon>Pseudomonadati</taxon>
        <taxon>Planctomycetota</taxon>
        <taxon>Planctomycetia</taxon>
        <taxon>Planctomycetales</taxon>
        <taxon>Planctomycetaceae</taxon>
        <taxon>Thalassoglobus</taxon>
    </lineage>
</organism>